<dbReference type="PROSITE" id="PS50157">
    <property type="entry name" value="ZINC_FINGER_C2H2_2"/>
    <property type="match status" value="7"/>
</dbReference>
<dbReference type="PROSITE" id="PS50805">
    <property type="entry name" value="KRAB"/>
    <property type="match status" value="1"/>
</dbReference>
<proteinExistence type="inferred from homology"/>
<feature type="domain" description="C2H2-type" evidence="14">
    <location>
        <begin position="601"/>
        <end position="628"/>
    </location>
</feature>
<sequence>MWVSHVVAGIGPVGGYRMVGRLGIEELEGPVDCQTSKTKCLVESWTRLMSGPNKCSQVVFGILVGAGLVGWMSQYQDAFSPFSHLPTICKSLSCLCSTMVTISTPSKDTSDETEPAESLVIIFQVLTVIPGWYCITKPEVIFKIEQGEEPWILEKGFPSQCHPERKWKVDELLENSQENQDEHFWQFVFTNNKTQSAESGSKVRKTFNVDTDPISSRNFHFKICDSCEMSLKNISGLITSKKSYSRKKPDEFNVCEKLLLDRHEKIPIGEKSYKCDQKRNVLSHRQDLTQPIFDQPFEYNENEQGFNEEATFFTNQRSQIGETLCKYTECRTFIDGLKLNVSQRTHLEMEPHECSICGKSFYMDLRFGHQRVLTGNIPYEYNEYGEVFCDNSAFIIHQGYTRKIPQEYKVSNKTWEKSTLFKHQIVHMGEKSYEYHENGNNFSKKSHITQSRRTHSGEKTFECGECGKTFWEKSNLTQHQRTHTGEKPYECTECGKAFCQKPHLTNHQRTHTGEKPYECKQCGKTFCVKSNLTEHQRTHTGEKPYECSACGKSFCHRSALTVHQRTHTGEKPFICNECGKSFCVKSNLIVHQRTHTGEKPYKCNECGKTFCEKSALTKHQRTHTGEKPYECTACGKTFSQRSVLTKHQRIHTREIPTVEQQCNECSKILHKNAFLLHTWKLTQERNCDYNECKKIFRDESNLMLHRTVYPSNMVAISTCSRDTLDATKPTGPLVMIFQVLAIIPGCSLPEFRYGHRESKQLTAHLLLLTAACSPGVVTPSPSDPWRSSSSSRQPPGVQEQSL</sequence>
<evidence type="ECO:0000256" key="3">
    <source>
        <dbReference type="ARBA" id="ARBA00006991"/>
    </source>
</evidence>
<dbReference type="FunFam" id="3.30.160.60:FF:002254">
    <property type="entry name" value="Zinc finger protein 540"/>
    <property type="match status" value="1"/>
</dbReference>
<dbReference type="SUPFAM" id="SSF57667">
    <property type="entry name" value="beta-beta-alpha zinc fingers"/>
    <property type="match status" value="7"/>
</dbReference>
<keyword evidence="10" id="KW-0804">Transcription</keyword>
<dbReference type="InterPro" id="IPR050826">
    <property type="entry name" value="Krueppel_C2H2_ZnFinger"/>
</dbReference>
<dbReference type="GO" id="GO:0003677">
    <property type="term" value="F:DNA binding"/>
    <property type="evidence" value="ECO:0007669"/>
    <property type="project" value="UniProtKB-KW"/>
</dbReference>
<comment type="similarity">
    <text evidence="3">Belongs to the krueppel C2H2-type zinc-finger protein family.</text>
</comment>
<dbReference type="FunFam" id="3.30.160.60:FF:002343">
    <property type="entry name" value="Zinc finger protein 33A"/>
    <property type="match status" value="2"/>
</dbReference>
<dbReference type="GO" id="GO:0008270">
    <property type="term" value="F:zinc ion binding"/>
    <property type="evidence" value="ECO:0007669"/>
    <property type="project" value="UniProtKB-KW"/>
</dbReference>
<keyword evidence="9" id="KW-0238">DNA-binding</keyword>
<dbReference type="GO" id="GO:0006355">
    <property type="term" value="P:regulation of DNA-templated transcription"/>
    <property type="evidence" value="ECO:0007669"/>
    <property type="project" value="InterPro"/>
</dbReference>
<feature type="region of interest" description="Disordered" evidence="13">
    <location>
        <begin position="778"/>
        <end position="802"/>
    </location>
</feature>
<evidence type="ECO:0000259" key="15">
    <source>
        <dbReference type="PROSITE" id="PS50805"/>
    </source>
</evidence>
<keyword evidence="11" id="KW-0539">Nucleus</keyword>
<feature type="domain" description="C2H2-type" evidence="14">
    <location>
        <begin position="573"/>
        <end position="600"/>
    </location>
</feature>
<feature type="domain" description="C2H2-type" evidence="14">
    <location>
        <begin position="461"/>
        <end position="488"/>
    </location>
</feature>
<keyword evidence="7" id="KW-0862">Zinc</keyword>
<evidence type="ECO:0000313" key="17">
    <source>
        <dbReference type="Proteomes" id="UP001166674"/>
    </source>
</evidence>
<keyword evidence="17" id="KW-1185">Reference proteome</keyword>
<dbReference type="GO" id="GO:0005654">
    <property type="term" value="C:nucleoplasm"/>
    <property type="evidence" value="ECO:0007669"/>
    <property type="project" value="UniProtKB-ARBA"/>
</dbReference>
<feature type="domain" description="C2H2-type" evidence="14">
    <location>
        <begin position="489"/>
        <end position="516"/>
    </location>
</feature>
<dbReference type="FunFam" id="3.30.160.60:FF:001157">
    <property type="entry name" value="Zinc finger protein 793"/>
    <property type="match status" value="1"/>
</dbReference>
<evidence type="ECO:0000256" key="12">
    <source>
        <dbReference type="PROSITE-ProRule" id="PRU00042"/>
    </source>
</evidence>
<feature type="domain" description="C2H2-type" evidence="14">
    <location>
        <begin position="545"/>
        <end position="572"/>
    </location>
</feature>
<comment type="subcellular location">
    <subcellularLocation>
        <location evidence="2">Nucleus</location>
    </subcellularLocation>
</comment>
<evidence type="ECO:0000256" key="8">
    <source>
        <dbReference type="ARBA" id="ARBA00023015"/>
    </source>
</evidence>
<evidence type="ECO:0000313" key="16">
    <source>
        <dbReference type="EMBL" id="MBZ3882924.1"/>
    </source>
</evidence>
<dbReference type="PROSITE" id="PS00028">
    <property type="entry name" value="ZINC_FINGER_C2H2_1"/>
    <property type="match status" value="7"/>
</dbReference>
<comment type="function">
    <text evidence="1">May be involved in transcriptional regulation.</text>
</comment>
<dbReference type="InterPro" id="IPR036236">
    <property type="entry name" value="Znf_C2H2_sf"/>
</dbReference>
<feature type="domain" description="KRAB" evidence="15">
    <location>
        <begin position="90"/>
        <end position="163"/>
    </location>
</feature>
<accession>A0AA41N3V3</accession>
<evidence type="ECO:0000256" key="9">
    <source>
        <dbReference type="ARBA" id="ARBA00023125"/>
    </source>
</evidence>
<dbReference type="Pfam" id="PF00096">
    <property type="entry name" value="zf-C2H2"/>
    <property type="match status" value="7"/>
</dbReference>
<dbReference type="PANTHER" id="PTHR24377">
    <property type="entry name" value="IP01015P-RELATED"/>
    <property type="match status" value="1"/>
</dbReference>
<feature type="domain" description="C2H2-type" evidence="14">
    <location>
        <begin position="629"/>
        <end position="656"/>
    </location>
</feature>
<dbReference type="FunFam" id="3.30.160.60:FF:000914">
    <property type="entry name" value="Zinc finger protein 16"/>
    <property type="match status" value="1"/>
</dbReference>
<name>A0AA41N3V3_SCICA</name>
<evidence type="ECO:0000256" key="5">
    <source>
        <dbReference type="ARBA" id="ARBA00022737"/>
    </source>
</evidence>
<evidence type="ECO:0000256" key="7">
    <source>
        <dbReference type="ARBA" id="ARBA00022833"/>
    </source>
</evidence>
<dbReference type="FunFam" id="3.30.160.60:FF:002090">
    <property type="entry name" value="Zinc finger protein 473"/>
    <property type="match status" value="1"/>
</dbReference>
<dbReference type="Gene3D" id="3.30.160.60">
    <property type="entry name" value="Classic Zinc Finger"/>
    <property type="match status" value="9"/>
</dbReference>
<evidence type="ECO:0000256" key="6">
    <source>
        <dbReference type="ARBA" id="ARBA00022771"/>
    </source>
</evidence>
<evidence type="ECO:0000256" key="13">
    <source>
        <dbReference type="SAM" id="MobiDB-lite"/>
    </source>
</evidence>
<feature type="compositionally biased region" description="Low complexity" evidence="13">
    <location>
        <begin position="779"/>
        <end position="795"/>
    </location>
</feature>
<dbReference type="EMBL" id="JAATJV010384365">
    <property type="protein sequence ID" value="MBZ3882924.1"/>
    <property type="molecule type" value="Genomic_DNA"/>
</dbReference>
<keyword evidence="6 12" id="KW-0863">Zinc-finger</keyword>
<evidence type="ECO:0000256" key="2">
    <source>
        <dbReference type="ARBA" id="ARBA00004123"/>
    </source>
</evidence>
<feature type="domain" description="C2H2-type" evidence="14">
    <location>
        <begin position="517"/>
        <end position="544"/>
    </location>
</feature>
<dbReference type="InterPro" id="IPR013087">
    <property type="entry name" value="Znf_C2H2_type"/>
</dbReference>
<dbReference type="SMART" id="SM00355">
    <property type="entry name" value="ZnF_C2H2"/>
    <property type="match status" value="8"/>
</dbReference>
<dbReference type="AlphaFoldDB" id="A0AA41N3V3"/>
<gene>
    <name evidence="16" type="ORF">SUZIE_170425</name>
</gene>
<protein>
    <submittedName>
        <fullName evidence="16">Zinc finger protein 248</fullName>
    </submittedName>
</protein>
<evidence type="ECO:0000259" key="14">
    <source>
        <dbReference type="PROSITE" id="PS50157"/>
    </source>
</evidence>
<evidence type="ECO:0000256" key="10">
    <source>
        <dbReference type="ARBA" id="ARBA00023163"/>
    </source>
</evidence>
<comment type="caution">
    <text evidence="16">The sequence shown here is derived from an EMBL/GenBank/DDBJ whole genome shotgun (WGS) entry which is preliminary data.</text>
</comment>
<keyword evidence="5" id="KW-0677">Repeat</keyword>
<dbReference type="Proteomes" id="UP001166674">
    <property type="component" value="Unassembled WGS sequence"/>
</dbReference>
<dbReference type="FunFam" id="3.30.160.60:FF:000028">
    <property type="entry name" value="zinc finger protein 90 homolog"/>
    <property type="match status" value="1"/>
</dbReference>
<evidence type="ECO:0000256" key="11">
    <source>
        <dbReference type="ARBA" id="ARBA00023242"/>
    </source>
</evidence>
<dbReference type="InterPro" id="IPR001909">
    <property type="entry name" value="KRAB"/>
</dbReference>
<reference evidence="16" key="1">
    <citation type="submission" date="2020-03" db="EMBL/GenBank/DDBJ databases">
        <title>Studies in the Genomics of Life Span.</title>
        <authorList>
            <person name="Glass D."/>
        </authorList>
    </citation>
    <scope>NUCLEOTIDE SEQUENCE</scope>
    <source>
        <strain evidence="16">SUZIE</strain>
        <tissue evidence="16">Muscle</tissue>
    </source>
</reference>
<evidence type="ECO:0000256" key="4">
    <source>
        <dbReference type="ARBA" id="ARBA00022723"/>
    </source>
</evidence>
<keyword evidence="8" id="KW-0805">Transcription regulation</keyword>
<evidence type="ECO:0000256" key="1">
    <source>
        <dbReference type="ARBA" id="ARBA00003767"/>
    </source>
</evidence>
<keyword evidence="4" id="KW-0479">Metal-binding</keyword>
<organism evidence="16 17">
    <name type="scientific">Sciurus carolinensis</name>
    <name type="common">Eastern gray squirrel</name>
    <dbReference type="NCBI Taxonomy" id="30640"/>
    <lineage>
        <taxon>Eukaryota</taxon>
        <taxon>Metazoa</taxon>
        <taxon>Chordata</taxon>
        <taxon>Craniata</taxon>
        <taxon>Vertebrata</taxon>
        <taxon>Euteleostomi</taxon>
        <taxon>Mammalia</taxon>
        <taxon>Eutheria</taxon>
        <taxon>Euarchontoglires</taxon>
        <taxon>Glires</taxon>
        <taxon>Rodentia</taxon>
        <taxon>Sciuromorpha</taxon>
        <taxon>Sciuridae</taxon>
        <taxon>Sciurinae</taxon>
        <taxon>Sciurini</taxon>
        <taxon>Sciurus</taxon>
    </lineage>
</organism>